<keyword evidence="1" id="KW-1133">Transmembrane helix</keyword>
<sequence>MIRLFFLLPILMCGFWWFYLEQKGFKAKDGIKGFAYILAFNAIILGFFLIMLYVTN</sequence>
<organism evidence="2 3">
    <name type="scientific">Thalassotalea algicola</name>
    <dbReference type="NCBI Taxonomy" id="2716224"/>
    <lineage>
        <taxon>Bacteria</taxon>
        <taxon>Pseudomonadati</taxon>
        <taxon>Pseudomonadota</taxon>
        <taxon>Gammaproteobacteria</taxon>
        <taxon>Alteromonadales</taxon>
        <taxon>Colwelliaceae</taxon>
        <taxon>Thalassotalea</taxon>
    </lineage>
</organism>
<dbReference type="RefSeq" id="WP_169075490.1">
    <property type="nucleotide sequence ID" value="NZ_JABBXH010000003.1"/>
</dbReference>
<dbReference type="Proteomes" id="UP000568664">
    <property type="component" value="Unassembled WGS sequence"/>
</dbReference>
<evidence type="ECO:0000256" key="1">
    <source>
        <dbReference type="SAM" id="Phobius"/>
    </source>
</evidence>
<dbReference type="AlphaFoldDB" id="A0A7Y0Q7Q9"/>
<keyword evidence="1" id="KW-0812">Transmembrane</keyword>
<feature type="transmembrane region" description="Helical" evidence="1">
    <location>
        <begin position="6"/>
        <end position="22"/>
    </location>
</feature>
<proteinExistence type="predicted"/>
<accession>A0A7Y0Q7Q9</accession>
<reference evidence="2 3" key="1">
    <citation type="submission" date="2020-04" db="EMBL/GenBank/DDBJ databases">
        <title>Thalassotalea sp. M1531, isolated from the surface of marine red alga.</title>
        <authorList>
            <person name="Pang L."/>
            <person name="Lu D.-C."/>
        </authorList>
    </citation>
    <scope>NUCLEOTIDE SEQUENCE [LARGE SCALE GENOMIC DNA]</scope>
    <source>
        <strain evidence="2 3">M1531</strain>
    </source>
</reference>
<keyword evidence="1" id="KW-0472">Membrane</keyword>
<comment type="caution">
    <text evidence="2">The sequence shown here is derived from an EMBL/GenBank/DDBJ whole genome shotgun (WGS) entry which is preliminary data.</text>
</comment>
<protein>
    <submittedName>
        <fullName evidence="2">Uncharacterized protein</fullName>
    </submittedName>
</protein>
<evidence type="ECO:0000313" key="2">
    <source>
        <dbReference type="EMBL" id="NMP32177.1"/>
    </source>
</evidence>
<name>A0A7Y0Q7Q9_9GAMM</name>
<feature type="transmembrane region" description="Helical" evidence="1">
    <location>
        <begin position="34"/>
        <end position="54"/>
    </location>
</feature>
<gene>
    <name evidence="2" type="ORF">HII17_11405</name>
</gene>
<evidence type="ECO:0000313" key="3">
    <source>
        <dbReference type="Proteomes" id="UP000568664"/>
    </source>
</evidence>
<keyword evidence="3" id="KW-1185">Reference proteome</keyword>
<dbReference type="EMBL" id="JABBXH010000003">
    <property type="protein sequence ID" value="NMP32177.1"/>
    <property type="molecule type" value="Genomic_DNA"/>
</dbReference>